<feature type="transmembrane region" description="Helical" evidence="2">
    <location>
        <begin position="20"/>
        <end position="38"/>
    </location>
</feature>
<reference evidence="3 4" key="1">
    <citation type="journal article" date="2008" name="BMC Genomics">
        <title>The linear chromosome of the plant-pathogenic mycoplasma 'Candidatus Phytoplasma mali'.</title>
        <authorList>
            <person name="Kube M."/>
            <person name="Schneider B."/>
            <person name="Kuhl H."/>
            <person name="Dandekar T."/>
            <person name="Heitmann K."/>
            <person name="Migdoll A.M."/>
            <person name="Reinhardt R."/>
            <person name="Seemueller E."/>
        </authorList>
    </citation>
    <scope>NUCLEOTIDE SEQUENCE [LARGE SCALE GENOMIC DNA]</scope>
    <source>
        <strain evidence="3 4">AT</strain>
    </source>
</reference>
<evidence type="ECO:0000256" key="2">
    <source>
        <dbReference type="SAM" id="Phobius"/>
    </source>
</evidence>
<evidence type="ECO:0008006" key="5">
    <source>
        <dbReference type="Google" id="ProtNLM"/>
    </source>
</evidence>
<dbReference type="Proteomes" id="UP000002020">
    <property type="component" value="Chromosome"/>
</dbReference>
<feature type="coiled-coil region" evidence="1">
    <location>
        <begin position="398"/>
        <end position="432"/>
    </location>
</feature>
<evidence type="ECO:0000256" key="1">
    <source>
        <dbReference type="SAM" id="Coils"/>
    </source>
</evidence>
<protein>
    <recommendedName>
        <fullName evidence="5">DNA double-strand break repair rad50 ATPase</fullName>
    </recommendedName>
</protein>
<dbReference type="eggNOG" id="COG1196">
    <property type="taxonomic scope" value="Bacteria"/>
</dbReference>
<name>B3QZJ2_PHYMT</name>
<keyword evidence="2" id="KW-0812">Transmembrane</keyword>
<organism evidence="4">
    <name type="scientific">Phytoplasma mali (strain AT)</name>
    <dbReference type="NCBI Taxonomy" id="482235"/>
    <lineage>
        <taxon>Bacteria</taxon>
        <taxon>Bacillati</taxon>
        <taxon>Mycoplasmatota</taxon>
        <taxon>Mollicutes</taxon>
        <taxon>Acholeplasmatales</taxon>
        <taxon>Acholeplasmataceae</taxon>
        <taxon>Candidatus Phytoplasma</taxon>
        <taxon>16SrX (Apple proliferation group)</taxon>
    </lineage>
</organism>
<feature type="coiled-coil region" evidence="1">
    <location>
        <begin position="198"/>
        <end position="312"/>
    </location>
</feature>
<sequence>MSKKMIGIFDLFNMYFNFHHYFTWLCIGLILITIYTFVSKFIFGKFSIKSFIFIIIIIFLILFLIKTIFFNPYAKNSEYCNKLITKTDEVLKKVDECIKEKTELGVELLNSLNIYQEMIKDLNDIKGLNIQQQNEIKTKIKVIDEAIIKIKADIESRKQTIIKLETEKGSKIKTKNEIETKIKDLEERLKTETDPDIRAKLKTEIAELQNQQTTLVQELINLDVEIKKLNNEINYLNKNLENLNLVKTDLEQNFKRLMNEDTQISYQIDSIEKRKERIQVEINENEKQLQELKDKKRNYEISKKNLEELLVLGKTYEMENAWNAKNIHQSITNVGNIACKCIAVNQGMKLAGKFLDLCSSFKTVPQITNIPLNTASANSILEQKIKSAKNGEFPMIDKPTFERLLQSLEDDMANIDNEIISTQNHRQELQKRISSEVNIEHGKILQKIQALNSINNDTREFYNERFREKISKYDKIEKEFNDDKFTFQGKADSIIDLYNKKTPLNEDLKLAISTRLEELKLKNPSLFRAQTRYLKSKGFDIGANSK</sequence>
<dbReference type="AlphaFoldDB" id="B3QZJ2"/>
<keyword evidence="2" id="KW-0472">Membrane</keyword>
<keyword evidence="4" id="KW-1185">Reference proteome</keyword>
<keyword evidence="2" id="KW-1133">Transmembrane helix</keyword>
<dbReference type="EMBL" id="CU469464">
    <property type="protein sequence ID" value="CAP18599.1"/>
    <property type="molecule type" value="Genomic_DNA"/>
</dbReference>
<dbReference type="STRING" id="37692.ATP_00412"/>
<dbReference type="KEGG" id="pml:ATP_00412"/>
<dbReference type="HOGENOM" id="CLU_497734_0_0_14"/>
<evidence type="ECO:0000313" key="4">
    <source>
        <dbReference type="Proteomes" id="UP000002020"/>
    </source>
</evidence>
<feature type="transmembrane region" description="Helical" evidence="2">
    <location>
        <begin position="50"/>
        <end position="70"/>
    </location>
</feature>
<accession>B3QZJ2</accession>
<evidence type="ECO:0000313" key="3">
    <source>
        <dbReference type="EMBL" id="CAP18599.1"/>
    </source>
</evidence>
<gene>
    <name evidence="3" type="ordered locus">ATP_00412</name>
</gene>
<keyword evidence="1" id="KW-0175">Coiled coil</keyword>
<proteinExistence type="predicted"/>